<evidence type="ECO:0000256" key="1">
    <source>
        <dbReference type="ARBA" id="ARBA00022679"/>
    </source>
</evidence>
<name>A0A2T2WJZ4_9FIRM</name>
<gene>
    <name evidence="4" type="ORF">C7B45_06385</name>
</gene>
<dbReference type="GO" id="GO:0016747">
    <property type="term" value="F:acyltransferase activity, transferring groups other than amino-acyl groups"/>
    <property type="evidence" value="ECO:0007669"/>
    <property type="project" value="InterPro"/>
</dbReference>
<dbReference type="CDD" id="cd04301">
    <property type="entry name" value="NAT_SF"/>
    <property type="match status" value="1"/>
</dbReference>
<dbReference type="Proteomes" id="UP000241848">
    <property type="component" value="Unassembled WGS sequence"/>
</dbReference>
<dbReference type="Gene3D" id="3.40.630.30">
    <property type="match status" value="1"/>
</dbReference>
<evidence type="ECO:0000259" key="3">
    <source>
        <dbReference type="PROSITE" id="PS51186"/>
    </source>
</evidence>
<evidence type="ECO:0000313" key="4">
    <source>
        <dbReference type="EMBL" id="PSR22550.1"/>
    </source>
</evidence>
<sequence length="160" mass="17732">MVIGVRPWTVADIPQIAAIMAAHTLWQQYGVTHAQAALRLTSLFSEGESGLVAQIVGATTIAGFVVYNRKTLGDAGYIRLLGVAPGFTSRGLGAQLLEQVEERLVKENTYRLLLLCTEWNRRAQHFYQRQGFILVGRLADWIQVGTTELLFAKYLEPGGR</sequence>
<comment type="caution">
    <text evidence="4">The sequence shown here is derived from an EMBL/GenBank/DDBJ whole genome shotgun (WGS) entry which is preliminary data.</text>
</comment>
<dbReference type="PANTHER" id="PTHR43877">
    <property type="entry name" value="AMINOALKYLPHOSPHONATE N-ACETYLTRANSFERASE-RELATED-RELATED"/>
    <property type="match status" value="1"/>
</dbReference>
<dbReference type="Pfam" id="PF00583">
    <property type="entry name" value="Acetyltransf_1"/>
    <property type="match status" value="1"/>
</dbReference>
<dbReference type="InterPro" id="IPR016181">
    <property type="entry name" value="Acyl_CoA_acyltransferase"/>
</dbReference>
<evidence type="ECO:0000256" key="2">
    <source>
        <dbReference type="ARBA" id="ARBA00023315"/>
    </source>
</evidence>
<dbReference type="PANTHER" id="PTHR43877:SF2">
    <property type="entry name" value="AMINOALKYLPHOSPHONATE N-ACETYLTRANSFERASE-RELATED"/>
    <property type="match status" value="1"/>
</dbReference>
<dbReference type="AlphaFoldDB" id="A0A2T2WJZ4"/>
<accession>A0A2T2WJZ4</accession>
<dbReference type="PROSITE" id="PS51186">
    <property type="entry name" value="GNAT"/>
    <property type="match status" value="1"/>
</dbReference>
<evidence type="ECO:0000313" key="5">
    <source>
        <dbReference type="Proteomes" id="UP000241848"/>
    </source>
</evidence>
<proteinExistence type="predicted"/>
<dbReference type="InterPro" id="IPR000182">
    <property type="entry name" value="GNAT_dom"/>
</dbReference>
<feature type="domain" description="N-acetyltransferase" evidence="3">
    <location>
        <begin position="3"/>
        <end position="156"/>
    </location>
</feature>
<reference evidence="4 5" key="1">
    <citation type="journal article" date="2014" name="BMC Genomics">
        <title>Comparison of environmental and isolate Sulfobacillus genomes reveals diverse carbon, sulfur, nitrogen, and hydrogen metabolisms.</title>
        <authorList>
            <person name="Justice N.B."/>
            <person name="Norman A."/>
            <person name="Brown C.T."/>
            <person name="Singh A."/>
            <person name="Thomas B.C."/>
            <person name="Banfield J.F."/>
        </authorList>
    </citation>
    <scope>NUCLEOTIDE SEQUENCE [LARGE SCALE GENOMIC DNA]</scope>
    <source>
        <strain evidence="4">AMDSBA3</strain>
    </source>
</reference>
<keyword evidence="1" id="KW-0808">Transferase</keyword>
<keyword evidence="2" id="KW-0012">Acyltransferase</keyword>
<dbReference type="InterPro" id="IPR050832">
    <property type="entry name" value="Bact_Acetyltransf"/>
</dbReference>
<dbReference type="EMBL" id="PXYV01000015">
    <property type="protein sequence ID" value="PSR22550.1"/>
    <property type="molecule type" value="Genomic_DNA"/>
</dbReference>
<protein>
    <recommendedName>
        <fullName evidence="3">N-acetyltransferase domain-containing protein</fullName>
    </recommendedName>
</protein>
<dbReference type="SUPFAM" id="SSF55729">
    <property type="entry name" value="Acyl-CoA N-acyltransferases (Nat)"/>
    <property type="match status" value="1"/>
</dbReference>
<organism evidence="4 5">
    <name type="scientific">Sulfobacillus acidophilus</name>
    <dbReference type="NCBI Taxonomy" id="53633"/>
    <lineage>
        <taxon>Bacteria</taxon>
        <taxon>Bacillati</taxon>
        <taxon>Bacillota</taxon>
        <taxon>Clostridia</taxon>
        <taxon>Eubacteriales</taxon>
        <taxon>Clostridiales Family XVII. Incertae Sedis</taxon>
        <taxon>Sulfobacillus</taxon>
    </lineage>
</organism>